<evidence type="ECO:0008006" key="3">
    <source>
        <dbReference type="Google" id="ProtNLM"/>
    </source>
</evidence>
<reference evidence="1 2" key="1">
    <citation type="submission" date="2011-03" db="EMBL/GenBank/DDBJ databases">
        <authorList>
            <person name="Weinstock G."/>
            <person name="Sodergren E."/>
            <person name="Clifton S."/>
            <person name="Fulton L."/>
            <person name="Fulton B."/>
            <person name="Courtney L."/>
            <person name="Fronick C."/>
            <person name="Harrison M."/>
            <person name="Strong C."/>
            <person name="Farmer C."/>
            <person name="Delahaunty K."/>
            <person name="Markovic C."/>
            <person name="Hall O."/>
            <person name="Minx P."/>
            <person name="Tomlinson C."/>
            <person name="Mitreva M."/>
            <person name="Hou S."/>
            <person name="Chen J."/>
            <person name="Wollam A."/>
            <person name="Pepin K.H."/>
            <person name="Johnson M."/>
            <person name="Bhonagiri V."/>
            <person name="Zhang X."/>
            <person name="Suruliraj S."/>
            <person name="Warren W."/>
            <person name="Chinwalla A."/>
            <person name="Mardis E.R."/>
            <person name="Wilson R.K."/>
        </authorList>
    </citation>
    <scope>NUCLEOTIDE SEQUENCE [LARGE SCALE GENOMIC DNA]</scope>
    <source>
        <strain evidence="1 2">YIT 11840</strain>
    </source>
</reference>
<name>G5SRL3_9BACT</name>
<dbReference type="STRING" id="762968.HMPREF9441_02005"/>
<dbReference type="Proteomes" id="UP000003598">
    <property type="component" value="Unassembled WGS sequence"/>
</dbReference>
<dbReference type="PROSITE" id="PS51257">
    <property type="entry name" value="PROKAR_LIPOPROTEIN"/>
    <property type="match status" value="1"/>
</dbReference>
<dbReference type="OrthoDB" id="9880819at2"/>
<protein>
    <recommendedName>
        <fullName evidence="3">Fimbrillin family protein</fullName>
    </recommendedName>
</protein>
<dbReference type="PATRIC" id="fig|762968.3.peg.1789"/>
<accession>G5SRL3</accession>
<evidence type="ECO:0000313" key="1">
    <source>
        <dbReference type="EMBL" id="EHH00005.1"/>
    </source>
</evidence>
<keyword evidence="2" id="KW-1185">Reference proteome</keyword>
<dbReference type="HOGENOM" id="CLU_626779_0_0_10"/>
<sequence>MKRKSKHTEMKRYIAGIGLCCALAACNESYPGLYAPVYDADNPNPEMTADSIPVTLSLTDPAYALVTGKRGQGSFGFWDDEEERAKWMAAEFGVYAFLTRNHVYDGTPDLTADETSTGGGAPLCLVNDRKARISAACELLWADGEPPYYSAVYPEHKYNFFLYYKGDAEEYAPEQRTQGSITKFFRIDGTQDLISAYARPGTEDAERLPDNDETKYLMNHAGDLVYSTKSARLHVEPHLRVKHEMARLNFLVQAYDTLKQQGREIRIQSVALVIPTRAQFTVAADWAGVSHDWTDETNVPPTGISWEATCDTVYVPNENTPTEFGATLKRENATFDPEPGVSDPEEEPVKIGKPLLIPPIDQLGVIIHYRFLTANPEDKIPSGSIFIAKYSNLRFEGGFQSGKTHDVLLKVYGPRKIELTVDGKGLGWISGGDITVGEEEEDTN</sequence>
<dbReference type="AlphaFoldDB" id="G5SRL3"/>
<comment type="caution">
    <text evidence="1">The sequence shown here is derived from an EMBL/GenBank/DDBJ whole genome shotgun (WGS) entry which is preliminary data.</text>
</comment>
<organism evidence="1 2">
    <name type="scientific">Paraprevotella clara YIT 11840</name>
    <dbReference type="NCBI Taxonomy" id="762968"/>
    <lineage>
        <taxon>Bacteria</taxon>
        <taxon>Pseudomonadati</taxon>
        <taxon>Bacteroidota</taxon>
        <taxon>Bacteroidia</taxon>
        <taxon>Bacteroidales</taxon>
        <taxon>Prevotellaceae</taxon>
        <taxon>Paraprevotella</taxon>
    </lineage>
</organism>
<gene>
    <name evidence="1" type="ORF">HMPREF9441_02005</name>
</gene>
<evidence type="ECO:0000313" key="2">
    <source>
        <dbReference type="Proteomes" id="UP000003598"/>
    </source>
</evidence>
<dbReference type="EMBL" id="AFFY01000025">
    <property type="protein sequence ID" value="EHH00005.1"/>
    <property type="molecule type" value="Genomic_DNA"/>
</dbReference>
<proteinExistence type="predicted"/>
<dbReference type="eggNOG" id="ENOG5033E1D">
    <property type="taxonomic scope" value="Bacteria"/>
</dbReference>